<dbReference type="InterPro" id="IPR018095">
    <property type="entry name" value="Thymidylate_kin_CS"/>
</dbReference>
<keyword evidence="6 12" id="KW-0547">Nucleotide-binding</keyword>
<dbReference type="InterPro" id="IPR027417">
    <property type="entry name" value="P-loop_NTPase"/>
</dbReference>
<reference evidence="14 15" key="1">
    <citation type="submission" date="2019-08" db="EMBL/GenBank/DDBJ databases">
        <authorList>
            <person name="Wang G."/>
            <person name="Xu Z."/>
        </authorList>
    </citation>
    <scope>NUCLEOTIDE SEQUENCE [LARGE SCALE GENOMIC DNA]</scope>
    <source>
        <strain evidence="14 15">ZX</strain>
    </source>
</reference>
<feature type="binding site" evidence="12">
    <location>
        <begin position="11"/>
        <end position="18"/>
    </location>
    <ligand>
        <name>ATP</name>
        <dbReference type="ChEBI" id="CHEBI:30616"/>
    </ligand>
</feature>
<dbReference type="Gene3D" id="3.40.50.300">
    <property type="entry name" value="P-loop containing nucleotide triphosphate hydrolases"/>
    <property type="match status" value="1"/>
</dbReference>
<comment type="function">
    <text evidence="11 12">Phosphorylation of dTMP to form dTDP in both de novo and salvage pathways of dTTP synthesis.</text>
</comment>
<dbReference type="EC" id="2.7.4.9" evidence="2 12"/>
<organism evidence="14 15">
    <name type="scientific">Sphingomonas montanisoli</name>
    <dbReference type="NCBI Taxonomy" id="2606412"/>
    <lineage>
        <taxon>Bacteria</taxon>
        <taxon>Pseudomonadati</taxon>
        <taxon>Pseudomonadota</taxon>
        <taxon>Alphaproteobacteria</taxon>
        <taxon>Sphingomonadales</taxon>
        <taxon>Sphingomonadaceae</taxon>
        <taxon>Sphingomonas</taxon>
    </lineage>
</organism>
<dbReference type="InterPro" id="IPR039430">
    <property type="entry name" value="Thymidylate_kin-like_dom"/>
</dbReference>
<gene>
    <name evidence="12 14" type="primary">tmk</name>
    <name evidence="14" type="ORF">FYJ91_10235</name>
</gene>
<feature type="domain" description="Thymidylate kinase-like" evidence="13">
    <location>
        <begin position="9"/>
        <end position="201"/>
    </location>
</feature>
<keyword evidence="5 12" id="KW-0545">Nucleotide biosynthesis</keyword>
<evidence type="ECO:0000256" key="5">
    <source>
        <dbReference type="ARBA" id="ARBA00022727"/>
    </source>
</evidence>
<keyword evidence="15" id="KW-1185">Reference proteome</keyword>
<dbReference type="GO" id="GO:0006235">
    <property type="term" value="P:dTTP biosynthetic process"/>
    <property type="evidence" value="ECO:0007669"/>
    <property type="project" value="UniProtKB-UniRule"/>
</dbReference>
<dbReference type="PROSITE" id="PS01331">
    <property type="entry name" value="THYMIDYLATE_KINASE"/>
    <property type="match status" value="1"/>
</dbReference>
<evidence type="ECO:0000256" key="10">
    <source>
        <dbReference type="ARBA" id="ARBA00048743"/>
    </source>
</evidence>
<dbReference type="HAMAP" id="MF_00165">
    <property type="entry name" value="Thymidylate_kinase"/>
    <property type="match status" value="1"/>
</dbReference>
<protein>
    <recommendedName>
        <fullName evidence="3 12">Thymidylate kinase</fullName>
        <ecNumber evidence="2 12">2.7.4.9</ecNumber>
    </recommendedName>
    <alternativeName>
        <fullName evidence="9 12">dTMP kinase</fullName>
    </alternativeName>
</protein>
<evidence type="ECO:0000313" key="15">
    <source>
        <dbReference type="Proteomes" id="UP000322077"/>
    </source>
</evidence>
<accession>A0A5D9C9T4</accession>
<name>A0A5D9C9T4_9SPHN</name>
<dbReference type="GO" id="GO:0006227">
    <property type="term" value="P:dUDP biosynthetic process"/>
    <property type="evidence" value="ECO:0007669"/>
    <property type="project" value="TreeGrafter"/>
</dbReference>
<dbReference type="GO" id="GO:0006233">
    <property type="term" value="P:dTDP biosynthetic process"/>
    <property type="evidence" value="ECO:0007669"/>
    <property type="project" value="InterPro"/>
</dbReference>
<dbReference type="FunFam" id="3.40.50.300:FF:000225">
    <property type="entry name" value="Thymidylate kinase"/>
    <property type="match status" value="1"/>
</dbReference>
<evidence type="ECO:0000256" key="8">
    <source>
        <dbReference type="ARBA" id="ARBA00022840"/>
    </source>
</evidence>
<dbReference type="SUPFAM" id="SSF52540">
    <property type="entry name" value="P-loop containing nucleoside triphosphate hydrolases"/>
    <property type="match status" value="1"/>
</dbReference>
<evidence type="ECO:0000256" key="1">
    <source>
        <dbReference type="ARBA" id="ARBA00009776"/>
    </source>
</evidence>
<keyword evidence="8 12" id="KW-0067">ATP-binding</keyword>
<comment type="caution">
    <text evidence="14">The sequence shown here is derived from an EMBL/GenBank/DDBJ whole genome shotgun (WGS) entry which is preliminary data.</text>
</comment>
<dbReference type="EMBL" id="VTOU01000002">
    <property type="protein sequence ID" value="TZG27912.1"/>
    <property type="molecule type" value="Genomic_DNA"/>
</dbReference>
<keyword evidence="4 12" id="KW-0808">Transferase</keyword>
<dbReference type="AlphaFoldDB" id="A0A5D9C9T4"/>
<dbReference type="Proteomes" id="UP000322077">
    <property type="component" value="Unassembled WGS sequence"/>
</dbReference>
<dbReference type="CDD" id="cd01672">
    <property type="entry name" value="TMPK"/>
    <property type="match status" value="1"/>
</dbReference>
<dbReference type="PANTHER" id="PTHR10344">
    <property type="entry name" value="THYMIDYLATE KINASE"/>
    <property type="match status" value="1"/>
</dbReference>
<dbReference type="InterPro" id="IPR018094">
    <property type="entry name" value="Thymidylate_kinase"/>
</dbReference>
<proteinExistence type="inferred from homology"/>
<evidence type="ECO:0000256" key="6">
    <source>
        <dbReference type="ARBA" id="ARBA00022741"/>
    </source>
</evidence>
<evidence type="ECO:0000259" key="13">
    <source>
        <dbReference type="Pfam" id="PF02223"/>
    </source>
</evidence>
<evidence type="ECO:0000256" key="9">
    <source>
        <dbReference type="ARBA" id="ARBA00029962"/>
    </source>
</evidence>
<sequence>MNRSGFYAIEGVDGCGKSGMVGFLVDHLRSFGLEGIATREPGGTPQGEQLRSLILSGQDDAWDPHSELLLMTAARIEHVRRVITPALERGHFIVSDRYAGSTIAYQGAGRGMSEDFIRTLHAQVVGDVWPDLTIILDLDAEIGLARSRSRLSASSVDEGRFETLDLEFHRRIRQSFLDQAARDPARHIVVDAFGTPDEVRARVAAALDAWAARSTSSHPST</sequence>
<evidence type="ECO:0000256" key="11">
    <source>
        <dbReference type="ARBA" id="ARBA00057735"/>
    </source>
</evidence>
<comment type="similarity">
    <text evidence="1 12">Belongs to the thymidylate kinase family.</text>
</comment>
<dbReference type="PANTHER" id="PTHR10344:SF4">
    <property type="entry name" value="UMP-CMP KINASE 2, MITOCHONDRIAL"/>
    <property type="match status" value="1"/>
</dbReference>
<dbReference type="GO" id="GO:0005829">
    <property type="term" value="C:cytosol"/>
    <property type="evidence" value="ECO:0007669"/>
    <property type="project" value="TreeGrafter"/>
</dbReference>
<dbReference type="Pfam" id="PF02223">
    <property type="entry name" value="Thymidylate_kin"/>
    <property type="match status" value="1"/>
</dbReference>
<dbReference type="NCBIfam" id="TIGR00041">
    <property type="entry name" value="DTMP_kinase"/>
    <property type="match status" value="1"/>
</dbReference>
<dbReference type="GO" id="GO:0004798">
    <property type="term" value="F:dTMP kinase activity"/>
    <property type="evidence" value="ECO:0007669"/>
    <property type="project" value="UniProtKB-UniRule"/>
</dbReference>
<evidence type="ECO:0000256" key="12">
    <source>
        <dbReference type="HAMAP-Rule" id="MF_00165"/>
    </source>
</evidence>
<evidence type="ECO:0000256" key="7">
    <source>
        <dbReference type="ARBA" id="ARBA00022777"/>
    </source>
</evidence>
<keyword evidence="7 12" id="KW-0418">Kinase</keyword>
<evidence type="ECO:0000313" key="14">
    <source>
        <dbReference type="EMBL" id="TZG27912.1"/>
    </source>
</evidence>
<evidence type="ECO:0000256" key="2">
    <source>
        <dbReference type="ARBA" id="ARBA00012980"/>
    </source>
</evidence>
<dbReference type="RefSeq" id="WP_149522125.1">
    <property type="nucleotide sequence ID" value="NZ_VTOU01000002.1"/>
</dbReference>
<evidence type="ECO:0000256" key="4">
    <source>
        <dbReference type="ARBA" id="ARBA00022679"/>
    </source>
</evidence>
<comment type="catalytic activity">
    <reaction evidence="10 12">
        <text>dTMP + ATP = dTDP + ADP</text>
        <dbReference type="Rhea" id="RHEA:13517"/>
        <dbReference type="ChEBI" id="CHEBI:30616"/>
        <dbReference type="ChEBI" id="CHEBI:58369"/>
        <dbReference type="ChEBI" id="CHEBI:63528"/>
        <dbReference type="ChEBI" id="CHEBI:456216"/>
        <dbReference type="EC" id="2.7.4.9"/>
    </reaction>
</comment>
<evidence type="ECO:0000256" key="3">
    <source>
        <dbReference type="ARBA" id="ARBA00017144"/>
    </source>
</evidence>
<dbReference type="GO" id="GO:0005524">
    <property type="term" value="F:ATP binding"/>
    <property type="evidence" value="ECO:0007669"/>
    <property type="project" value="UniProtKB-UniRule"/>
</dbReference>